<dbReference type="eggNOG" id="ENOG50320MF">
    <property type="taxonomic scope" value="Bacteria"/>
</dbReference>
<feature type="transmembrane region" description="Helical" evidence="1">
    <location>
        <begin position="122"/>
        <end position="142"/>
    </location>
</feature>
<evidence type="ECO:0000313" key="2">
    <source>
        <dbReference type="EMBL" id="CCK25696.1"/>
    </source>
</evidence>
<dbReference type="PATRIC" id="fig|1214101.3.peg.1333"/>
<feature type="transmembrane region" description="Helical" evidence="1">
    <location>
        <begin position="148"/>
        <end position="169"/>
    </location>
</feature>
<reference evidence="2 3" key="1">
    <citation type="journal article" date="2012" name="J. Bacteriol.">
        <title>Genome sequence of the bacterium Streptomyces davawensis JCM 4913 and heterologous production of the unique antibiotic roseoflavin.</title>
        <authorList>
            <person name="Jankowitsch F."/>
            <person name="Schwarz J."/>
            <person name="Ruckert C."/>
            <person name="Gust B."/>
            <person name="Szczepanowski R."/>
            <person name="Blom J."/>
            <person name="Pelzer S."/>
            <person name="Kalinowski J."/>
            <person name="Mack M."/>
        </authorList>
    </citation>
    <scope>NUCLEOTIDE SEQUENCE [LARGE SCALE GENOMIC DNA]</scope>
    <source>
        <strain evidence="3">DSM 101723 / JCM 4913 / KCC S-0913 / 768</strain>
    </source>
</reference>
<proteinExistence type="predicted"/>
<accession>K4QT32</accession>
<keyword evidence="1" id="KW-0472">Membrane</keyword>
<dbReference type="Proteomes" id="UP000008043">
    <property type="component" value="Chromosome"/>
</dbReference>
<gene>
    <name evidence="2" type="ORF">BN159_1317</name>
</gene>
<dbReference type="PROSITE" id="PS51257">
    <property type="entry name" value="PROKAR_LIPOPROTEIN"/>
    <property type="match status" value="1"/>
</dbReference>
<dbReference type="KEGG" id="sdv:BN159_1317"/>
<sequence>MSRVVLALGVALVTAAGCVWYLPALADVRAGADRPHSRRTGAAACLMGWATPAATAVVLLVSQPWWAPASVAVAGAALTIGLRIRAAVQHRDETREIAAHWAALRHTPPPDRWSHGPSRYTFAALLGGGLVTAVTIAALLLATGPGDGGHWLMAATTSAAVVGVFLAIATTRTHLARKHTTSRPS</sequence>
<keyword evidence="1" id="KW-1133">Transmembrane helix</keyword>
<organism evidence="2 3">
    <name type="scientific">Streptomyces davaonensis (strain DSM 101723 / JCM 4913 / KCC S-0913 / 768)</name>
    <dbReference type="NCBI Taxonomy" id="1214101"/>
    <lineage>
        <taxon>Bacteria</taxon>
        <taxon>Bacillati</taxon>
        <taxon>Actinomycetota</taxon>
        <taxon>Actinomycetes</taxon>
        <taxon>Kitasatosporales</taxon>
        <taxon>Streptomycetaceae</taxon>
        <taxon>Streptomyces</taxon>
    </lineage>
</organism>
<feature type="transmembrane region" description="Helical" evidence="1">
    <location>
        <begin position="65"/>
        <end position="84"/>
    </location>
</feature>
<evidence type="ECO:0000313" key="3">
    <source>
        <dbReference type="Proteomes" id="UP000008043"/>
    </source>
</evidence>
<protein>
    <submittedName>
        <fullName evidence="2">Putative secreted protein</fullName>
    </submittedName>
</protein>
<keyword evidence="1" id="KW-0812">Transmembrane</keyword>
<name>K4QT32_STRDJ</name>
<evidence type="ECO:0000256" key="1">
    <source>
        <dbReference type="SAM" id="Phobius"/>
    </source>
</evidence>
<dbReference type="STRING" id="1214101.BN159_1317"/>
<dbReference type="AlphaFoldDB" id="K4QT32"/>
<keyword evidence="3" id="KW-1185">Reference proteome</keyword>
<dbReference type="EMBL" id="HE971709">
    <property type="protein sequence ID" value="CCK25696.1"/>
    <property type="molecule type" value="Genomic_DNA"/>
</dbReference>
<dbReference type="RefSeq" id="WP_015656092.1">
    <property type="nucleotide sequence ID" value="NC_020504.1"/>
</dbReference>
<dbReference type="HOGENOM" id="CLU_130896_0_0_11"/>